<protein>
    <submittedName>
        <fullName evidence="1">Uncharacterized protein</fullName>
    </submittedName>
</protein>
<comment type="caution">
    <text evidence="1">The sequence shown here is derived from an EMBL/GenBank/DDBJ whole genome shotgun (WGS) entry which is preliminary data.</text>
</comment>
<dbReference type="EMBL" id="BEXD01000820">
    <property type="protein sequence ID" value="GBB90408.1"/>
    <property type="molecule type" value="Genomic_DNA"/>
</dbReference>
<sequence length="320" mass="38127">MSNNDEETNPELNEDDILSNTQLIRMMDFGNEIKMIMDDFKNCEKIKVERSDIITEHIKEVKKLHKKFRKFVKESLNLNEQLEDYSDKILTFTKYFKDDNYPDDEILKLLKSYLKDSQRNYKLAKKLKNRLVNDDDENIGILSELTRIQNSTCEYIVDFENEVNSDESAVIKYDGGTFYKACVLFASRLARLFDLLTKEKPCEKFVRKKADQWLEYKKEVLRSPLNHKRNELDKLKIFDENLCSIIKGVGRIETFWDMQIRGIHDLIKKLKKLKSTGRGRINQRQAIDCIEKKWENVGKECQLYYITMKKLLHENKLHER</sequence>
<proteinExistence type="predicted"/>
<dbReference type="Proteomes" id="UP000247702">
    <property type="component" value="Unassembled WGS sequence"/>
</dbReference>
<reference evidence="1 2" key="1">
    <citation type="submission" date="2017-11" db="EMBL/GenBank/DDBJ databases">
        <title>The genome of Rhizophagus clarus HR1 reveals common genetic basis of auxotrophy among arbuscular mycorrhizal fungi.</title>
        <authorList>
            <person name="Kobayashi Y."/>
        </authorList>
    </citation>
    <scope>NUCLEOTIDE SEQUENCE [LARGE SCALE GENOMIC DNA]</scope>
    <source>
        <strain evidence="1 2">HR1</strain>
    </source>
</reference>
<gene>
    <name evidence="1" type="ORF">RclHR1_17360004</name>
</gene>
<organism evidence="1 2">
    <name type="scientific">Rhizophagus clarus</name>
    <dbReference type="NCBI Taxonomy" id="94130"/>
    <lineage>
        <taxon>Eukaryota</taxon>
        <taxon>Fungi</taxon>
        <taxon>Fungi incertae sedis</taxon>
        <taxon>Mucoromycota</taxon>
        <taxon>Glomeromycotina</taxon>
        <taxon>Glomeromycetes</taxon>
        <taxon>Glomerales</taxon>
        <taxon>Glomeraceae</taxon>
        <taxon>Rhizophagus</taxon>
    </lineage>
</organism>
<dbReference type="AlphaFoldDB" id="A0A2Z6RD12"/>
<evidence type="ECO:0000313" key="2">
    <source>
        <dbReference type="Proteomes" id="UP000247702"/>
    </source>
</evidence>
<keyword evidence="2" id="KW-1185">Reference proteome</keyword>
<accession>A0A2Z6RD12</accession>
<evidence type="ECO:0000313" key="1">
    <source>
        <dbReference type="EMBL" id="GBB90408.1"/>
    </source>
</evidence>
<name>A0A2Z6RD12_9GLOM</name>